<keyword evidence="2" id="KW-1185">Reference proteome</keyword>
<reference evidence="2" key="1">
    <citation type="journal article" date="2019" name="Int. J. Syst. Evol. Microbiol.">
        <title>The Global Catalogue of Microorganisms (GCM) 10K type strain sequencing project: providing services to taxonomists for standard genome sequencing and annotation.</title>
        <authorList>
            <consortium name="The Broad Institute Genomics Platform"/>
            <consortium name="The Broad Institute Genome Sequencing Center for Infectious Disease"/>
            <person name="Wu L."/>
            <person name="Ma J."/>
        </authorList>
    </citation>
    <scope>NUCLEOTIDE SEQUENCE [LARGE SCALE GENOMIC DNA]</scope>
    <source>
        <strain evidence="2">CGMCC 1.9106</strain>
    </source>
</reference>
<organism evidence="1 2">
    <name type="scientific">Catellatospora aurea</name>
    <dbReference type="NCBI Taxonomy" id="1337874"/>
    <lineage>
        <taxon>Bacteria</taxon>
        <taxon>Bacillati</taxon>
        <taxon>Actinomycetota</taxon>
        <taxon>Actinomycetes</taxon>
        <taxon>Micromonosporales</taxon>
        <taxon>Micromonosporaceae</taxon>
        <taxon>Catellatospora</taxon>
    </lineage>
</organism>
<gene>
    <name evidence="1" type="ORF">ACFQO7_11090</name>
</gene>
<comment type="caution">
    <text evidence="1">The sequence shown here is derived from an EMBL/GenBank/DDBJ whole genome shotgun (WGS) entry which is preliminary data.</text>
</comment>
<dbReference type="Proteomes" id="UP001596392">
    <property type="component" value="Unassembled WGS sequence"/>
</dbReference>
<dbReference type="RefSeq" id="WP_376806271.1">
    <property type="nucleotide sequence ID" value="NZ_JBHTAC010000009.1"/>
</dbReference>
<name>A0ABW2GXF0_9ACTN</name>
<evidence type="ECO:0000313" key="2">
    <source>
        <dbReference type="Proteomes" id="UP001596392"/>
    </source>
</evidence>
<proteinExistence type="predicted"/>
<evidence type="ECO:0000313" key="1">
    <source>
        <dbReference type="EMBL" id="MFC7243019.1"/>
    </source>
</evidence>
<accession>A0ABW2GXF0</accession>
<dbReference type="EMBL" id="JBHTAC010000009">
    <property type="protein sequence ID" value="MFC7243019.1"/>
    <property type="molecule type" value="Genomic_DNA"/>
</dbReference>
<protein>
    <submittedName>
        <fullName evidence="1">Uncharacterized protein</fullName>
    </submittedName>
</protein>
<sequence length="243" mass="26698">MSRAGQPAVDVAEQLDYYLVFANVRARERSLPPEGIVVEEFVLRPDGTASALDSAGWTAVGRSWWSAAAFSRGLRSDTRLQARVTPVDRAGANAAYRLLGGGELGPEPELRRHFLDRLDLPDLAPLSLVPAQATGERRVYRVLLAGDLPDHGLAALRSGWRMQPFDRHDDRAHRIAGRTRRTLDGQTVTWTLRRIGAGAAWAVDLSTDRATDAPDPELTELLGRLRADARGQGLIPVTVERLR</sequence>